<dbReference type="InterPro" id="IPR050319">
    <property type="entry name" value="ABC_transp_ATP-bind"/>
</dbReference>
<evidence type="ECO:0000256" key="1">
    <source>
        <dbReference type="ARBA" id="ARBA00004417"/>
    </source>
</evidence>
<evidence type="ECO:0000256" key="6">
    <source>
        <dbReference type="SAM" id="MobiDB-lite"/>
    </source>
</evidence>
<keyword evidence="9" id="KW-1185">Reference proteome</keyword>
<dbReference type="RefSeq" id="WP_114583440.1">
    <property type="nucleotide sequence ID" value="NZ_QPMH01000022.1"/>
</dbReference>
<dbReference type="EMBL" id="QPMH01000022">
    <property type="protein sequence ID" value="RDD60663.1"/>
    <property type="molecule type" value="Genomic_DNA"/>
</dbReference>
<dbReference type="InterPro" id="IPR003593">
    <property type="entry name" value="AAA+_ATPase"/>
</dbReference>
<accession>A0A369T5R8</accession>
<evidence type="ECO:0000313" key="8">
    <source>
        <dbReference type="EMBL" id="RDD60663.1"/>
    </source>
</evidence>
<dbReference type="PANTHER" id="PTHR43776:SF7">
    <property type="entry name" value="D,D-DIPEPTIDE TRANSPORT ATP-BINDING PROTEIN DDPF-RELATED"/>
    <property type="match status" value="1"/>
</dbReference>
<evidence type="ECO:0000256" key="3">
    <source>
        <dbReference type="ARBA" id="ARBA00022448"/>
    </source>
</evidence>
<comment type="subcellular location">
    <subcellularLocation>
        <location evidence="1">Cell inner membrane</location>
        <topology evidence="1">Peripheral membrane protein</topology>
    </subcellularLocation>
</comment>
<keyword evidence="5 8" id="KW-0067">ATP-binding</keyword>
<dbReference type="GO" id="GO:0015833">
    <property type="term" value="P:peptide transport"/>
    <property type="evidence" value="ECO:0007669"/>
    <property type="project" value="InterPro"/>
</dbReference>
<dbReference type="InterPro" id="IPR027417">
    <property type="entry name" value="P-loop_NTPase"/>
</dbReference>
<keyword evidence="4" id="KW-0547">Nucleotide-binding</keyword>
<dbReference type="InterPro" id="IPR003439">
    <property type="entry name" value="ABC_transporter-like_ATP-bd"/>
</dbReference>
<dbReference type="GO" id="GO:0016887">
    <property type="term" value="F:ATP hydrolysis activity"/>
    <property type="evidence" value="ECO:0007669"/>
    <property type="project" value="InterPro"/>
</dbReference>
<dbReference type="PROSITE" id="PS00211">
    <property type="entry name" value="ABC_TRANSPORTER_1"/>
    <property type="match status" value="1"/>
</dbReference>
<gene>
    <name evidence="8" type="ORF">DRB17_17085</name>
</gene>
<dbReference type="CDD" id="cd03257">
    <property type="entry name" value="ABC_NikE_OppD_transporters"/>
    <property type="match status" value="1"/>
</dbReference>
<dbReference type="InterPro" id="IPR017871">
    <property type="entry name" value="ABC_transporter-like_CS"/>
</dbReference>
<name>A0A369T5R8_9PROT</name>
<dbReference type="PANTHER" id="PTHR43776">
    <property type="entry name" value="TRANSPORT ATP-BINDING PROTEIN"/>
    <property type="match status" value="1"/>
</dbReference>
<evidence type="ECO:0000256" key="5">
    <source>
        <dbReference type="ARBA" id="ARBA00022840"/>
    </source>
</evidence>
<feature type="domain" description="ABC transporter" evidence="7">
    <location>
        <begin position="6"/>
        <end position="257"/>
    </location>
</feature>
<comment type="similarity">
    <text evidence="2">Belongs to the ABC transporter superfamily.</text>
</comment>
<evidence type="ECO:0000313" key="9">
    <source>
        <dbReference type="Proteomes" id="UP000253941"/>
    </source>
</evidence>
<dbReference type="Pfam" id="PF00005">
    <property type="entry name" value="ABC_tran"/>
    <property type="match status" value="1"/>
</dbReference>
<dbReference type="AlphaFoldDB" id="A0A369T5R8"/>
<dbReference type="SMART" id="SM00382">
    <property type="entry name" value="AAA"/>
    <property type="match status" value="1"/>
</dbReference>
<dbReference type="Proteomes" id="UP000253941">
    <property type="component" value="Unassembled WGS sequence"/>
</dbReference>
<dbReference type="GO" id="GO:0055085">
    <property type="term" value="P:transmembrane transport"/>
    <property type="evidence" value="ECO:0007669"/>
    <property type="project" value="UniProtKB-ARBA"/>
</dbReference>
<feature type="region of interest" description="Disordered" evidence="6">
    <location>
        <begin position="263"/>
        <end position="290"/>
    </location>
</feature>
<evidence type="ECO:0000259" key="7">
    <source>
        <dbReference type="PROSITE" id="PS50893"/>
    </source>
</evidence>
<evidence type="ECO:0000256" key="4">
    <source>
        <dbReference type="ARBA" id="ARBA00022741"/>
    </source>
</evidence>
<dbReference type="InterPro" id="IPR013563">
    <property type="entry name" value="Oligopep_ABC_C"/>
</dbReference>
<protein>
    <submittedName>
        <fullName evidence="8">ATP-binding cassette domain-containing protein</fullName>
    </submittedName>
</protein>
<organism evidence="8 9">
    <name type="scientific">Ferruginivarius sediminum</name>
    <dbReference type="NCBI Taxonomy" id="2661937"/>
    <lineage>
        <taxon>Bacteria</taxon>
        <taxon>Pseudomonadati</taxon>
        <taxon>Pseudomonadota</taxon>
        <taxon>Alphaproteobacteria</taxon>
        <taxon>Rhodospirillales</taxon>
        <taxon>Rhodospirillaceae</taxon>
        <taxon>Ferruginivarius</taxon>
    </lineage>
</organism>
<evidence type="ECO:0000256" key="2">
    <source>
        <dbReference type="ARBA" id="ARBA00005417"/>
    </source>
</evidence>
<proteinExistence type="inferred from homology"/>
<dbReference type="Gene3D" id="3.40.50.300">
    <property type="entry name" value="P-loop containing nucleotide triphosphate hydrolases"/>
    <property type="match status" value="1"/>
</dbReference>
<dbReference type="GO" id="GO:0005524">
    <property type="term" value="F:ATP binding"/>
    <property type="evidence" value="ECO:0007669"/>
    <property type="project" value="UniProtKB-KW"/>
</dbReference>
<dbReference type="FunFam" id="3.40.50.300:FF:000016">
    <property type="entry name" value="Oligopeptide ABC transporter ATP-binding component"/>
    <property type="match status" value="1"/>
</dbReference>
<keyword evidence="3" id="KW-0813">Transport</keyword>
<sequence>MNEIVLEAASLEKSFGGRGLLPWGKGKRSLQAVRGVDLQVRKGETLGIVGESGCGKSTLARMLVGLSEPTGGRVALSGRDVAEMRRNARSELRRKVQFVFQDPLSSLNPRKTVRQILEAPLDNLLRMPRDRRRERVAELMQLVNLRPEFVDRHPHEFSGGQSQRIGIARALAAEPKVMVLDEPVSALDVSVQAQILNLLGDLKQRLGLTYVFISHDLAVVEHLCDTVAVMYLGNVVEHAPAEEIFRSPRHPYTHALLQSVPTLGRRSDPDALSEGELPNPAAPPPGCAFAPRCPRARDDCRQARPPLERMADGHLAACYYPLAREAGKDASQA</sequence>
<reference evidence="8 9" key="1">
    <citation type="submission" date="2018-07" db="EMBL/GenBank/DDBJ databases">
        <title>Venubactetium sediminum gen. nov., sp. nov., isolated from a marine solar saltern.</title>
        <authorList>
            <person name="Wang S."/>
        </authorList>
    </citation>
    <scope>NUCLEOTIDE SEQUENCE [LARGE SCALE GENOMIC DNA]</scope>
    <source>
        <strain evidence="8 9">WD2A32</strain>
    </source>
</reference>
<dbReference type="NCBIfam" id="TIGR01727">
    <property type="entry name" value="oligo_HPY"/>
    <property type="match status" value="1"/>
</dbReference>
<dbReference type="Pfam" id="PF08352">
    <property type="entry name" value="oligo_HPY"/>
    <property type="match status" value="1"/>
</dbReference>
<dbReference type="PROSITE" id="PS50893">
    <property type="entry name" value="ABC_TRANSPORTER_2"/>
    <property type="match status" value="1"/>
</dbReference>
<comment type="caution">
    <text evidence="8">The sequence shown here is derived from an EMBL/GenBank/DDBJ whole genome shotgun (WGS) entry which is preliminary data.</text>
</comment>
<dbReference type="GO" id="GO:0005886">
    <property type="term" value="C:plasma membrane"/>
    <property type="evidence" value="ECO:0007669"/>
    <property type="project" value="UniProtKB-SubCell"/>
</dbReference>
<dbReference type="SUPFAM" id="SSF52540">
    <property type="entry name" value="P-loop containing nucleoside triphosphate hydrolases"/>
    <property type="match status" value="1"/>
</dbReference>